<dbReference type="EMBL" id="JAAXKY010000149">
    <property type="protein sequence ID" value="NMH81457.1"/>
    <property type="molecule type" value="Genomic_DNA"/>
</dbReference>
<keyword evidence="4" id="KW-1185">Reference proteome</keyword>
<evidence type="ECO:0000256" key="1">
    <source>
        <dbReference type="SAM" id="MobiDB-lite"/>
    </source>
</evidence>
<proteinExistence type="predicted"/>
<sequence length="156" mass="15781">MTPQTVGQSGDAESGGLADPRSTPLPVDPADVPTGELVKRLSTQLSELIRGELELARTELTAKGKRAGAGAGLAGAGGIVALYGVAALIAAAIAGLALVLPLWLSALLIGVVLLIVAGVLALLGRNQLRGATPPVPEQAVDSVQRDVRTVKEAVQR</sequence>
<accession>A0ABX1RN92</accession>
<evidence type="ECO:0000313" key="3">
    <source>
        <dbReference type="EMBL" id="NMH81457.1"/>
    </source>
</evidence>
<dbReference type="RefSeq" id="WP_169399490.1">
    <property type="nucleotide sequence ID" value="NZ_BAAAJH010000019.1"/>
</dbReference>
<feature type="transmembrane region" description="Helical" evidence="2">
    <location>
        <begin position="73"/>
        <end position="96"/>
    </location>
</feature>
<keyword evidence="2" id="KW-1133">Transmembrane helix</keyword>
<dbReference type="Proteomes" id="UP001296706">
    <property type="component" value="Unassembled WGS sequence"/>
</dbReference>
<reference evidence="3 4" key="1">
    <citation type="submission" date="2020-04" db="EMBL/GenBank/DDBJ databases">
        <authorList>
            <person name="Klaysubun C."/>
            <person name="Duangmal K."/>
            <person name="Lipun K."/>
        </authorList>
    </citation>
    <scope>NUCLEOTIDE SEQUENCE [LARGE SCALE GENOMIC DNA]</scope>
    <source>
        <strain evidence="3 4">JCM 11839</strain>
    </source>
</reference>
<keyword evidence="2" id="KW-0812">Transmembrane</keyword>
<organism evidence="3 4">
    <name type="scientific">Pseudonocardia xinjiangensis</name>
    <dbReference type="NCBI Taxonomy" id="75289"/>
    <lineage>
        <taxon>Bacteria</taxon>
        <taxon>Bacillati</taxon>
        <taxon>Actinomycetota</taxon>
        <taxon>Actinomycetes</taxon>
        <taxon>Pseudonocardiales</taxon>
        <taxon>Pseudonocardiaceae</taxon>
        <taxon>Pseudonocardia</taxon>
    </lineage>
</organism>
<keyword evidence="2" id="KW-0472">Membrane</keyword>
<comment type="caution">
    <text evidence="3">The sequence shown here is derived from an EMBL/GenBank/DDBJ whole genome shotgun (WGS) entry which is preliminary data.</text>
</comment>
<dbReference type="Pfam" id="PF07332">
    <property type="entry name" value="Phage_holin_3_6"/>
    <property type="match status" value="1"/>
</dbReference>
<evidence type="ECO:0000313" key="4">
    <source>
        <dbReference type="Proteomes" id="UP001296706"/>
    </source>
</evidence>
<dbReference type="InterPro" id="IPR009937">
    <property type="entry name" value="Phage_holin_3_6"/>
</dbReference>
<gene>
    <name evidence="3" type="ORF">HF577_30740</name>
</gene>
<evidence type="ECO:0000256" key="2">
    <source>
        <dbReference type="SAM" id="Phobius"/>
    </source>
</evidence>
<name>A0ABX1RN92_9PSEU</name>
<feature type="transmembrane region" description="Helical" evidence="2">
    <location>
        <begin position="102"/>
        <end position="123"/>
    </location>
</feature>
<protein>
    <submittedName>
        <fullName evidence="3">Phage holin family protein</fullName>
    </submittedName>
</protein>
<feature type="region of interest" description="Disordered" evidence="1">
    <location>
        <begin position="1"/>
        <end position="32"/>
    </location>
</feature>